<organism evidence="2 3">
    <name type="scientific">Flavobacterium magnesitis</name>
    <dbReference type="NCBI Taxonomy" id="3138077"/>
    <lineage>
        <taxon>Bacteria</taxon>
        <taxon>Pseudomonadati</taxon>
        <taxon>Bacteroidota</taxon>
        <taxon>Flavobacteriia</taxon>
        <taxon>Flavobacteriales</taxon>
        <taxon>Flavobacteriaceae</taxon>
        <taxon>Flavobacterium</taxon>
    </lineage>
</organism>
<accession>A0ABV4TNK9</accession>
<dbReference type="PANTHER" id="PTHR32060">
    <property type="entry name" value="TAIL-SPECIFIC PROTEASE"/>
    <property type="match status" value="1"/>
</dbReference>
<dbReference type="Pfam" id="PF03572">
    <property type="entry name" value="Peptidase_S41"/>
    <property type="match status" value="1"/>
</dbReference>
<evidence type="ECO:0000313" key="3">
    <source>
        <dbReference type="Proteomes" id="UP001574170"/>
    </source>
</evidence>
<feature type="domain" description="Tail specific protease" evidence="1">
    <location>
        <begin position="214"/>
        <end position="463"/>
    </location>
</feature>
<gene>
    <name evidence="2" type="ORF">AAGV33_10195</name>
</gene>
<reference evidence="2 3" key="1">
    <citation type="submission" date="2024-04" db="EMBL/GenBank/DDBJ databases">
        <title>New Clade of Flavobacterium.</title>
        <authorList>
            <person name="Matos L."/>
            <person name="Proenca D.N."/>
            <person name="Fransisco R.M."/>
            <person name="Chung A.P."/>
            <person name="Maccario L."/>
            <person name="Sorensen S.J."/>
            <person name="Morais P.V."/>
        </authorList>
    </citation>
    <scope>NUCLEOTIDE SEQUENCE [LARGE SCALE GENOMIC DNA]</scope>
    <source>
        <strain evidence="2 3">FBOR7N2.3</strain>
    </source>
</reference>
<sequence length="486" mass="55487">MKNLKKDVDFTHKKFQKLHPKLYYYISKESLDYKFDSLKTTINTPLTPLQFYKKISPVVASIRQGHSYVLAPEKKFSKKETKAYIKKGTGPFSQFNFSFDNDKLYVTKNKSYNKSITAGTEVLSVNGIKPLDLVQEYNQYYSSDGFNTTLKKQNLAKRFISAFTIENSIKDSLNYAFKSKDSIKLVTIKRHKEDSLKEKTKKIVEKNMPIDKAKQRQLKKKKRINGFDKTTKTFIRELRFSPKDSSIAILKIRAFKKGNFRKFYKESFAEIKKRNTKTLIIDLRNNGGGHLSEIVHLYSYLADSTFVFLKKSEVVSRASLFEGAYFNKGSVGVKAIKAVFSPFVYGYLLLNVRKDKNGINYFATETKPQQIKKNAFDGKLYVLINGGSFSASSIISSNLKGSKRATFVGEETGGDYNGTVAGFMPILQLPHSKLKVRIGIMNVTPYYQTEVLGHGIFPDVLIQPSLEDKIQGKDPELDWILNQNQQ</sequence>
<dbReference type="RefSeq" id="WP_373391917.1">
    <property type="nucleotide sequence ID" value="NZ_JBCFQJ010000013.1"/>
</dbReference>
<proteinExistence type="predicted"/>
<dbReference type="EMBL" id="JBCFQK010000013">
    <property type="protein sequence ID" value="MFA9194779.1"/>
    <property type="molecule type" value="Genomic_DNA"/>
</dbReference>
<dbReference type="SUPFAM" id="SSF52096">
    <property type="entry name" value="ClpP/crotonase"/>
    <property type="match status" value="1"/>
</dbReference>
<dbReference type="InterPro" id="IPR029045">
    <property type="entry name" value="ClpP/crotonase-like_dom_sf"/>
</dbReference>
<keyword evidence="3" id="KW-1185">Reference proteome</keyword>
<protein>
    <submittedName>
        <fullName evidence="2">S41 family peptidase</fullName>
    </submittedName>
</protein>
<dbReference type="Gene3D" id="3.90.226.10">
    <property type="entry name" value="2-enoyl-CoA Hydratase, Chain A, domain 1"/>
    <property type="match status" value="1"/>
</dbReference>
<dbReference type="InterPro" id="IPR005151">
    <property type="entry name" value="Tail-specific_protease"/>
</dbReference>
<dbReference type="PANTHER" id="PTHR32060:SF22">
    <property type="entry name" value="CARBOXYL-TERMINAL-PROCESSING PEPTIDASE 3, CHLOROPLASTIC"/>
    <property type="match status" value="1"/>
</dbReference>
<evidence type="ECO:0000313" key="2">
    <source>
        <dbReference type="EMBL" id="MFA9194779.1"/>
    </source>
</evidence>
<name>A0ABV4TNK9_9FLAO</name>
<evidence type="ECO:0000259" key="1">
    <source>
        <dbReference type="SMART" id="SM00245"/>
    </source>
</evidence>
<dbReference type="SMART" id="SM00245">
    <property type="entry name" value="TSPc"/>
    <property type="match status" value="1"/>
</dbReference>
<dbReference type="Proteomes" id="UP001574170">
    <property type="component" value="Unassembled WGS sequence"/>
</dbReference>
<comment type="caution">
    <text evidence="2">The sequence shown here is derived from an EMBL/GenBank/DDBJ whole genome shotgun (WGS) entry which is preliminary data.</text>
</comment>